<organism evidence="3 4">
    <name type="scientific">Paenibacillus terreus</name>
    <dbReference type="NCBI Taxonomy" id="1387834"/>
    <lineage>
        <taxon>Bacteria</taxon>
        <taxon>Bacillati</taxon>
        <taxon>Bacillota</taxon>
        <taxon>Bacilli</taxon>
        <taxon>Bacillales</taxon>
        <taxon>Paenibacillaceae</taxon>
        <taxon>Paenibacillus</taxon>
    </lineage>
</organism>
<keyword evidence="1" id="KW-0732">Signal</keyword>
<evidence type="ECO:0000259" key="2">
    <source>
        <dbReference type="Pfam" id="PF18705"/>
    </source>
</evidence>
<comment type="caution">
    <text evidence="3">The sequence shown here is derived from an EMBL/GenBank/DDBJ whole genome shotgun (WGS) entry which is preliminary data.</text>
</comment>
<dbReference type="RefSeq" id="WP_375526686.1">
    <property type="nucleotide sequence ID" value="NZ_JBHILM010000021.1"/>
</dbReference>
<reference evidence="3 4" key="1">
    <citation type="submission" date="2024-09" db="EMBL/GenBank/DDBJ databases">
        <authorList>
            <person name="Ruan L."/>
        </authorList>
    </citation>
    <scope>NUCLEOTIDE SEQUENCE [LARGE SCALE GENOMIC DNA]</scope>
    <source>
        <strain evidence="3 4">D33</strain>
    </source>
</reference>
<dbReference type="Pfam" id="PF18705">
    <property type="entry name" value="DUF5643"/>
    <property type="match status" value="1"/>
</dbReference>
<evidence type="ECO:0000256" key="1">
    <source>
        <dbReference type="SAM" id="SignalP"/>
    </source>
</evidence>
<proteinExistence type="predicted"/>
<feature type="domain" description="DUF5643" evidence="2">
    <location>
        <begin position="164"/>
        <end position="289"/>
    </location>
</feature>
<feature type="signal peptide" evidence="1">
    <location>
        <begin position="1"/>
        <end position="24"/>
    </location>
</feature>
<protein>
    <submittedName>
        <fullName evidence="3">DUF5643 domain-containing protein</fullName>
    </submittedName>
</protein>
<dbReference type="EMBL" id="JBHILM010000021">
    <property type="protein sequence ID" value="MFB5682942.1"/>
    <property type="molecule type" value="Genomic_DNA"/>
</dbReference>
<name>A0ABV5BB64_9BACL</name>
<evidence type="ECO:0000313" key="3">
    <source>
        <dbReference type="EMBL" id="MFB5682942.1"/>
    </source>
</evidence>
<dbReference type="InterPro" id="IPR040680">
    <property type="entry name" value="DUF5643"/>
</dbReference>
<dbReference type="Proteomes" id="UP001580407">
    <property type="component" value="Unassembled WGS sequence"/>
</dbReference>
<sequence length="294" mass="31321">MKKMYKVLSSTALAAALLSGTIMGSIETAAAKNAAAGTAAQSGITLSISKAFYDGNYISLTVKRSGKGLSGGMTGGAKGTINSMDILIDGKSISSYGKTPAQRPSLGWKAEGTDTAVITLADASWLGGSNKAFPDKFKLTAKIGLEGVSKPYTFNIPLQKSSKTNVLKPNVTKKSGDLSMTLKQVRAADTSIRLQWVLKGKDKDQLHDLMYDFVDSKGNKIDFITGSGTDENNKNGDYYYDYILGGLGSGVKSITIKPFTAEMKDDESGQFKTDAKGEIVKNYNKELEITVSVK</sequence>
<evidence type="ECO:0000313" key="4">
    <source>
        <dbReference type="Proteomes" id="UP001580407"/>
    </source>
</evidence>
<feature type="chain" id="PRO_5047341052" evidence="1">
    <location>
        <begin position="25"/>
        <end position="294"/>
    </location>
</feature>
<keyword evidence="4" id="KW-1185">Reference proteome</keyword>
<gene>
    <name evidence="3" type="ORF">ACE3NQ_18660</name>
</gene>
<accession>A0ABV5BB64</accession>